<accession>A0A0D2IB81</accession>
<dbReference type="GeneID" id="25294700"/>
<organism evidence="3 4">
    <name type="scientific">Rhinocladiella mackenziei CBS 650.93</name>
    <dbReference type="NCBI Taxonomy" id="1442369"/>
    <lineage>
        <taxon>Eukaryota</taxon>
        <taxon>Fungi</taxon>
        <taxon>Dikarya</taxon>
        <taxon>Ascomycota</taxon>
        <taxon>Pezizomycotina</taxon>
        <taxon>Eurotiomycetes</taxon>
        <taxon>Chaetothyriomycetidae</taxon>
        <taxon>Chaetothyriales</taxon>
        <taxon>Herpotrichiellaceae</taxon>
        <taxon>Rhinocladiella</taxon>
    </lineage>
</organism>
<dbReference type="AlphaFoldDB" id="A0A0D2IB81"/>
<evidence type="ECO:0000313" key="4">
    <source>
        <dbReference type="Proteomes" id="UP000053617"/>
    </source>
</evidence>
<dbReference type="EMBL" id="KN847479">
    <property type="protein sequence ID" value="KIX03079.1"/>
    <property type="molecule type" value="Genomic_DNA"/>
</dbReference>
<dbReference type="STRING" id="1442369.A0A0D2IB81"/>
<feature type="region of interest" description="Disordered" evidence="1">
    <location>
        <begin position="1"/>
        <end position="190"/>
    </location>
</feature>
<dbReference type="InterPro" id="IPR021331">
    <property type="entry name" value="Hva1_TUDOR"/>
</dbReference>
<proteinExistence type="predicted"/>
<feature type="domain" description="Hypervirulence associated protein TUDOR" evidence="2">
    <location>
        <begin position="9"/>
        <end position="70"/>
    </location>
</feature>
<dbReference type="OrthoDB" id="2131339at2759"/>
<dbReference type="HOGENOM" id="CLU_082830_1_0_1"/>
<evidence type="ECO:0000259" key="2">
    <source>
        <dbReference type="Pfam" id="PF11160"/>
    </source>
</evidence>
<feature type="compositionally biased region" description="Basic and acidic residues" evidence="1">
    <location>
        <begin position="1"/>
        <end position="10"/>
    </location>
</feature>
<dbReference type="Proteomes" id="UP000053617">
    <property type="component" value="Unassembled WGS sequence"/>
</dbReference>
<keyword evidence="4" id="KW-1185">Reference proteome</keyword>
<dbReference type="VEuPathDB" id="FungiDB:Z518_06629"/>
<feature type="compositionally biased region" description="Basic and acidic residues" evidence="1">
    <location>
        <begin position="84"/>
        <end position="149"/>
    </location>
</feature>
<dbReference type="RefSeq" id="XP_013270215.1">
    <property type="nucleotide sequence ID" value="XM_013414761.1"/>
</dbReference>
<gene>
    <name evidence="3" type="ORF">Z518_06629</name>
</gene>
<feature type="compositionally biased region" description="Basic and acidic residues" evidence="1">
    <location>
        <begin position="56"/>
        <end position="77"/>
    </location>
</feature>
<protein>
    <recommendedName>
        <fullName evidence="2">Hypervirulence associated protein TUDOR domain-containing protein</fullName>
    </recommendedName>
</protein>
<reference evidence="3 4" key="1">
    <citation type="submission" date="2015-01" db="EMBL/GenBank/DDBJ databases">
        <title>The Genome Sequence of Rhinocladiella mackenzie CBS 650.93.</title>
        <authorList>
            <consortium name="The Broad Institute Genomics Platform"/>
            <person name="Cuomo C."/>
            <person name="de Hoog S."/>
            <person name="Gorbushina A."/>
            <person name="Stielow B."/>
            <person name="Teixiera M."/>
            <person name="Abouelleil A."/>
            <person name="Chapman S.B."/>
            <person name="Priest M."/>
            <person name="Young S.K."/>
            <person name="Wortman J."/>
            <person name="Nusbaum C."/>
            <person name="Birren B."/>
        </authorList>
    </citation>
    <scope>NUCLEOTIDE SEQUENCE [LARGE SCALE GENOMIC DNA]</scope>
    <source>
        <strain evidence="3 4">CBS 650.93</strain>
    </source>
</reference>
<name>A0A0D2IB81_9EURO</name>
<sequence>MPSEEPEKGDQVSWNRSGDQPDGVVAEKKTDGEIAINSKRGNTTKENAAPDNPAVHVERSGNDVAKKASEPNVEEKANGSADAGHGETENKNGEKRNHDDMEGGDKQEEAEDKKDGPLEENDEGRTIKAKDSSNKKQKKEQEKKDEPKTEKKKPGRPKKTDGALPKSKKEPTPRATEGIGSRTRSQQKSS</sequence>
<evidence type="ECO:0000256" key="1">
    <source>
        <dbReference type="SAM" id="MobiDB-lite"/>
    </source>
</evidence>
<evidence type="ECO:0000313" key="3">
    <source>
        <dbReference type="EMBL" id="KIX03079.1"/>
    </source>
</evidence>
<dbReference type="Pfam" id="PF11160">
    <property type="entry name" value="Hva1_TUDOR"/>
    <property type="match status" value="1"/>
</dbReference>